<name>A0A6G1BNZ1_9ORYZ</name>
<proteinExistence type="predicted"/>
<keyword evidence="3" id="KW-1185">Reference proteome</keyword>
<evidence type="ECO:0000313" key="2">
    <source>
        <dbReference type="EMBL" id="KAF0890095.1"/>
    </source>
</evidence>
<accession>A0A6G1BNZ1</accession>
<feature type="compositionally biased region" description="Pro residues" evidence="1">
    <location>
        <begin position="1"/>
        <end position="21"/>
    </location>
</feature>
<protein>
    <submittedName>
        <fullName evidence="2">Uncharacterized protein</fullName>
    </submittedName>
</protein>
<sequence>MAPPPTPPRSRTPPMPPPSRTPPATQAGLRFLRRESAPAMTPPPWAPIDIDILKPPSKPKTNMGFLVNITPGKSLP</sequence>
<feature type="region of interest" description="Disordered" evidence="1">
    <location>
        <begin position="1"/>
        <end position="25"/>
    </location>
</feature>
<evidence type="ECO:0000313" key="3">
    <source>
        <dbReference type="Proteomes" id="UP000479710"/>
    </source>
</evidence>
<comment type="caution">
    <text evidence="2">The sequence shown here is derived from an EMBL/GenBank/DDBJ whole genome shotgun (WGS) entry which is preliminary data.</text>
</comment>
<dbReference type="Proteomes" id="UP000479710">
    <property type="component" value="Unassembled WGS sequence"/>
</dbReference>
<dbReference type="AlphaFoldDB" id="A0A6G1BNZ1"/>
<reference evidence="2 3" key="1">
    <citation type="submission" date="2019-11" db="EMBL/GenBank/DDBJ databases">
        <title>Whole genome sequence of Oryza granulata.</title>
        <authorList>
            <person name="Li W."/>
        </authorList>
    </citation>
    <scope>NUCLEOTIDE SEQUENCE [LARGE SCALE GENOMIC DNA]</scope>
    <source>
        <strain evidence="3">cv. Menghai</strain>
        <tissue evidence="2">Leaf</tissue>
    </source>
</reference>
<organism evidence="2 3">
    <name type="scientific">Oryza meyeriana var. granulata</name>
    <dbReference type="NCBI Taxonomy" id="110450"/>
    <lineage>
        <taxon>Eukaryota</taxon>
        <taxon>Viridiplantae</taxon>
        <taxon>Streptophyta</taxon>
        <taxon>Embryophyta</taxon>
        <taxon>Tracheophyta</taxon>
        <taxon>Spermatophyta</taxon>
        <taxon>Magnoliopsida</taxon>
        <taxon>Liliopsida</taxon>
        <taxon>Poales</taxon>
        <taxon>Poaceae</taxon>
        <taxon>BOP clade</taxon>
        <taxon>Oryzoideae</taxon>
        <taxon>Oryzeae</taxon>
        <taxon>Oryzinae</taxon>
        <taxon>Oryza</taxon>
        <taxon>Oryza meyeriana</taxon>
    </lineage>
</organism>
<gene>
    <name evidence="2" type="ORF">E2562_037255</name>
</gene>
<dbReference type="EMBL" id="SPHZ02000012">
    <property type="protein sequence ID" value="KAF0890095.1"/>
    <property type="molecule type" value="Genomic_DNA"/>
</dbReference>
<evidence type="ECO:0000256" key="1">
    <source>
        <dbReference type="SAM" id="MobiDB-lite"/>
    </source>
</evidence>